<evidence type="ECO:0000313" key="1">
    <source>
        <dbReference type="EMBL" id="BAD90194.1"/>
    </source>
</evidence>
<dbReference type="PANTHER" id="PTHR28673:SF1">
    <property type="entry name" value="TRANSMEMBRANE PROTEIN 108"/>
    <property type="match status" value="1"/>
</dbReference>
<dbReference type="AGR" id="MGI:1932411"/>
<name>Q571C0_MOUSE</name>
<dbReference type="MGI" id="MGI:1932411">
    <property type="gene designation" value="Tmem108"/>
</dbReference>
<accession>Q571C0</accession>
<reference evidence="1" key="1">
    <citation type="submission" date="2005-02" db="EMBL/GenBank/DDBJ databases">
        <title>Prediction of the Coding Sequences of Mouse Homologues of KIAA Gene. The Complete Nucleotide Sequences of Mouse KIAA-homologous cDNAs Identified by Screening of Terminal sequences of cDNA Clones Randomly Sampled from Size-Fractionated Libraries..</title>
        <authorList>
            <person name="Okazaki N."/>
            <person name="Kikuno R.F."/>
            <person name="Ohara R."/>
            <person name="Inamoto S."/>
            <person name="Seino S."/>
            <person name="Nishimura M."/>
            <person name="Nagase T."/>
            <person name="Ohara O."/>
            <person name="Koga H."/>
        </authorList>
    </citation>
    <scope>NUCLEOTIDE SEQUENCE</scope>
    <source>
        <tissue evidence="1">Adult pancreatic islet</tissue>
    </source>
</reference>
<dbReference type="InterPro" id="IPR031508">
    <property type="entry name" value="TMEM108"/>
</dbReference>
<dbReference type="EMBL" id="AK220269">
    <property type="protein sequence ID" value="BAD90194.1"/>
    <property type="molecule type" value="mRNA"/>
</dbReference>
<proteinExistence type="evidence at transcript level"/>
<dbReference type="PANTHER" id="PTHR28673">
    <property type="entry name" value="TRANSMEMBRANE PROTEIN 108"/>
    <property type="match status" value="1"/>
</dbReference>
<dbReference type="Pfam" id="PF15759">
    <property type="entry name" value="TMEM108"/>
    <property type="match status" value="1"/>
</dbReference>
<protein>
    <submittedName>
        <fullName evidence="1">MKIAA1690 protein</fullName>
    </submittedName>
</protein>
<evidence type="ECO:0000313" key="2">
    <source>
        <dbReference type="MGI" id="MGI:1932411"/>
    </source>
</evidence>
<organism evidence="1">
    <name type="scientific">Mus musculus</name>
    <name type="common">Mouse</name>
    <dbReference type="NCBI Taxonomy" id="10090"/>
    <lineage>
        <taxon>Eukaryota</taxon>
        <taxon>Metazoa</taxon>
        <taxon>Chordata</taxon>
        <taxon>Craniata</taxon>
        <taxon>Vertebrata</taxon>
        <taxon>Euteleostomi</taxon>
        <taxon>Mammalia</taxon>
        <taxon>Eutheria</taxon>
        <taxon>Euarchontoglires</taxon>
        <taxon>Glires</taxon>
        <taxon>Rodentia</taxon>
        <taxon>Myomorpha</taxon>
        <taxon>Muroidea</taxon>
        <taxon>Muridae</taxon>
        <taxon>Murinae</taxon>
        <taxon>Mus</taxon>
        <taxon>Mus</taxon>
    </lineage>
</organism>
<feature type="non-terminal residue" evidence="1">
    <location>
        <position position="1"/>
    </location>
</feature>
<sequence length="202" mass="22347">HGGRGRSVELGYRSAYLKCTNPWFQSPARKPGVVPQTRDPRTQKLQSVDQKFKAVLGHTVSLKPTWGYMSLNEHGGWGAGCLGAGCPLHPSDTKSFVSSLCLSLTGPLSTAVLLTVCCMRRKKKTANPENNLSYWNNAITMDYFNRHAVELPREIQSLETSEDQLSEPRSPANGDYRDTGMVLVNPFCQETLFVGNDQVSEI</sequence>
<dbReference type="AlphaFoldDB" id="Q571C0"/>
<gene>
    <name evidence="2" type="primary">Tmem108</name>
    <name evidence="1" type="synonym">mKIAA1690</name>
</gene>